<feature type="compositionally biased region" description="Polar residues" evidence="1">
    <location>
        <begin position="1"/>
        <end position="14"/>
    </location>
</feature>
<accession>A0A0M3IE55</accession>
<feature type="compositionally biased region" description="Basic and acidic residues" evidence="1">
    <location>
        <begin position="15"/>
        <end position="34"/>
    </location>
</feature>
<reference evidence="3" key="1">
    <citation type="submission" date="2017-02" db="UniProtKB">
        <authorList>
            <consortium name="WormBaseParasite"/>
        </authorList>
    </citation>
    <scope>IDENTIFICATION</scope>
</reference>
<name>A0A0M3IE55_ASCLU</name>
<keyword evidence="2" id="KW-1185">Reference proteome</keyword>
<protein>
    <submittedName>
        <fullName evidence="3">Uncharacterized protein</fullName>
    </submittedName>
</protein>
<evidence type="ECO:0000313" key="3">
    <source>
        <dbReference type="WBParaSite" id="ALUE_0001635501-mRNA-1"/>
    </source>
</evidence>
<proteinExistence type="predicted"/>
<feature type="region of interest" description="Disordered" evidence="1">
    <location>
        <begin position="1"/>
        <end position="34"/>
    </location>
</feature>
<dbReference type="WBParaSite" id="ALUE_0001635501-mRNA-1">
    <property type="protein sequence ID" value="ALUE_0001635501-mRNA-1"/>
    <property type="gene ID" value="ALUE_0001635501"/>
</dbReference>
<dbReference type="Proteomes" id="UP000036681">
    <property type="component" value="Unplaced"/>
</dbReference>
<organism evidence="2 3">
    <name type="scientific">Ascaris lumbricoides</name>
    <name type="common">Giant roundworm</name>
    <dbReference type="NCBI Taxonomy" id="6252"/>
    <lineage>
        <taxon>Eukaryota</taxon>
        <taxon>Metazoa</taxon>
        <taxon>Ecdysozoa</taxon>
        <taxon>Nematoda</taxon>
        <taxon>Chromadorea</taxon>
        <taxon>Rhabditida</taxon>
        <taxon>Spirurina</taxon>
        <taxon>Ascaridomorpha</taxon>
        <taxon>Ascaridoidea</taxon>
        <taxon>Ascarididae</taxon>
        <taxon>Ascaris</taxon>
    </lineage>
</organism>
<evidence type="ECO:0000313" key="2">
    <source>
        <dbReference type="Proteomes" id="UP000036681"/>
    </source>
</evidence>
<evidence type="ECO:0000256" key="1">
    <source>
        <dbReference type="SAM" id="MobiDB-lite"/>
    </source>
</evidence>
<sequence length="76" mass="8607">MLTETSGTPTANRTDSLRKTIKENSKDEEKTKIDSAEYGTEMFHVFNEGFFPSETFESPCTSQLQQYFTAMTPNAI</sequence>
<dbReference type="AlphaFoldDB" id="A0A0M3IE55"/>